<evidence type="ECO:0000313" key="9">
    <source>
        <dbReference type="Proteomes" id="UP000231658"/>
    </source>
</evidence>
<dbReference type="InterPro" id="IPR013718">
    <property type="entry name" value="COQ9_C"/>
</dbReference>
<reference evidence="8 9" key="1">
    <citation type="submission" date="2016-07" db="EMBL/GenBank/DDBJ databases">
        <authorList>
            <person name="Lefevre C.T."/>
        </authorList>
    </citation>
    <scope>NUCLEOTIDE SEQUENCE [LARGE SCALE GENOMIC DNA]</scope>
    <source>
        <strain evidence="8">PR1</strain>
    </source>
</reference>
<evidence type="ECO:0000256" key="3">
    <source>
        <dbReference type="ARBA" id="ARBA00022688"/>
    </source>
</evidence>
<keyword evidence="5" id="KW-0446">Lipid-binding</keyword>
<protein>
    <submittedName>
        <fullName evidence="8">Ubiquinone biosynthesis protein</fullName>
    </submittedName>
</protein>
<gene>
    <name evidence="8" type="ORF">MTBPR1_120041</name>
</gene>
<keyword evidence="3" id="KW-0831">Ubiquinone biosynthesis</keyword>
<dbReference type="Pfam" id="PF08511">
    <property type="entry name" value="COQ9"/>
    <property type="match status" value="1"/>
</dbReference>
<dbReference type="AlphaFoldDB" id="A0A1C3REQ2"/>
<comment type="function">
    <text evidence="6">Membrane-associated protein that warps the membrane surface to access and bind aromatic isoprenes with high specificity, including ubiquinone (CoQ) isoprene intermediates and presents them directly to COQ7, therefore facilitating the COQ7-mediated hydroxylase step. Participates in the biosynthesis of coenzyme Q, also named ubiquinone, an essential lipid-soluble electron transporter for aerobic cellular respiration.</text>
</comment>
<keyword evidence="4" id="KW-0809">Transit peptide</keyword>
<evidence type="ECO:0000256" key="4">
    <source>
        <dbReference type="ARBA" id="ARBA00022946"/>
    </source>
</evidence>
<evidence type="ECO:0000256" key="2">
    <source>
        <dbReference type="ARBA" id="ARBA00010766"/>
    </source>
</evidence>
<comment type="similarity">
    <text evidence="2">Belongs to the COQ9 family.</text>
</comment>
<accession>A0A1C3REQ2</accession>
<dbReference type="OrthoDB" id="7201143at2"/>
<comment type="pathway">
    <text evidence="1">Cofactor biosynthesis; ubiquinone biosynthesis.</text>
</comment>
<dbReference type="InterPro" id="IPR012762">
    <property type="entry name" value="Ubiq_biosynth_COQ9"/>
</dbReference>
<evidence type="ECO:0000256" key="6">
    <source>
        <dbReference type="ARBA" id="ARBA00058104"/>
    </source>
</evidence>
<dbReference type="GO" id="GO:0006744">
    <property type="term" value="P:ubiquinone biosynthetic process"/>
    <property type="evidence" value="ECO:0007669"/>
    <property type="project" value="UniProtKB-KW"/>
</dbReference>
<evidence type="ECO:0000256" key="5">
    <source>
        <dbReference type="ARBA" id="ARBA00023121"/>
    </source>
</evidence>
<organism evidence="8 9">
    <name type="scientific">Candidatus Terasakiella magnetica</name>
    <dbReference type="NCBI Taxonomy" id="1867952"/>
    <lineage>
        <taxon>Bacteria</taxon>
        <taxon>Pseudomonadati</taxon>
        <taxon>Pseudomonadota</taxon>
        <taxon>Alphaproteobacteria</taxon>
        <taxon>Rhodospirillales</taxon>
        <taxon>Terasakiellaceae</taxon>
        <taxon>Terasakiella</taxon>
    </lineage>
</organism>
<dbReference type="Gene3D" id="1.10.357.10">
    <property type="entry name" value="Tetracycline Repressor, domain 2"/>
    <property type="match status" value="1"/>
</dbReference>
<dbReference type="PANTHER" id="PTHR21427">
    <property type="entry name" value="UBIQUINONE BIOSYNTHESIS PROTEIN COQ9, MITOCHONDRIAL"/>
    <property type="match status" value="1"/>
</dbReference>
<sequence>MQDIKVKDEILLGTLPNVIFDGWTDSAVEEGAIEAGYDASMAVRAFPYGISDVLAHFADYINRQMAAKLEETDLEKMGVGQRLEAAMRIRLEIEGPYREAVRKAMSHYALVQNAPEGVAVVWKAVDEMWWCCGDESVDFNYYTKRASLAAVYSATMVFWLNDESENAEETILFYRRRLMDVIAAVKTRKKIFSKIEDVFCKLTGHGGAAGLMKR</sequence>
<dbReference type="PANTHER" id="PTHR21427:SF19">
    <property type="entry name" value="UBIQUINONE BIOSYNTHESIS PROTEIN COQ9, MITOCHONDRIAL"/>
    <property type="match status" value="1"/>
</dbReference>
<name>A0A1C3REQ2_9PROT</name>
<dbReference type="GO" id="GO:0008289">
    <property type="term" value="F:lipid binding"/>
    <property type="evidence" value="ECO:0007669"/>
    <property type="project" value="UniProtKB-KW"/>
</dbReference>
<keyword evidence="9" id="KW-1185">Reference proteome</keyword>
<dbReference type="Proteomes" id="UP000231658">
    <property type="component" value="Unassembled WGS sequence"/>
</dbReference>
<dbReference type="NCBIfam" id="TIGR02396">
    <property type="entry name" value="diverge_rpsU"/>
    <property type="match status" value="1"/>
</dbReference>
<dbReference type="STRING" id="1867952.MTBPR1_120041"/>
<dbReference type="RefSeq" id="WP_069186444.1">
    <property type="nucleotide sequence ID" value="NZ_FLYE01000004.1"/>
</dbReference>
<feature type="domain" description="COQ9 C-terminal" evidence="7">
    <location>
        <begin position="115"/>
        <end position="183"/>
    </location>
</feature>
<evidence type="ECO:0000259" key="7">
    <source>
        <dbReference type="Pfam" id="PF08511"/>
    </source>
</evidence>
<proteinExistence type="inferred from homology"/>
<keyword evidence="8" id="KW-0830">Ubiquinone</keyword>
<dbReference type="EMBL" id="FLYE01000004">
    <property type="protein sequence ID" value="SCA55735.1"/>
    <property type="molecule type" value="Genomic_DNA"/>
</dbReference>
<evidence type="ECO:0000256" key="1">
    <source>
        <dbReference type="ARBA" id="ARBA00004749"/>
    </source>
</evidence>
<evidence type="ECO:0000313" key="8">
    <source>
        <dbReference type="EMBL" id="SCA55735.1"/>
    </source>
</evidence>